<sequence length="265" mass="27332">MTCRANGNVICGIYPQNMCSENIKLESLIMKVGIMQFNKKALLASVILAISGAALAATSTPTDTVKGHIPAYADIGIQFHDVDGNGLVNVDDTISIDKGAFQDVDGDTEGTATYQWYRDGTAITGETGDSYTLTAADIGHSIKVGVTAHTDPTNTDPADGSEQLSSRGGNIDGSGDGSVTTDGNDVLSVAITGMTNGYPLVGEQLTAVATCTTGATCTGTVNYQWKIESAIGSGVYVDIGGATSSTYTPVGTDQKRKIQVDATRG</sequence>
<accession>A0AAU8P635</accession>
<proteinExistence type="predicted"/>
<dbReference type="InterPro" id="IPR054665">
    <property type="entry name" value="ZirU-like_dom"/>
</dbReference>
<dbReference type="NCBIfam" id="NF040485">
    <property type="entry name" value="ZirU_fam"/>
    <property type="match status" value="1"/>
</dbReference>
<dbReference type="Proteomes" id="UP000002634">
    <property type="component" value="Chromosome"/>
</dbReference>
<evidence type="ECO:0000256" key="1">
    <source>
        <dbReference type="SAM" id="MobiDB-lite"/>
    </source>
</evidence>
<gene>
    <name evidence="3" type="ordered locus">ETAE_3033</name>
</gene>
<feature type="compositionally biased region" description="Polar residues" evidence="1">
    <location>
        <begin position="150"/>
        <end position="168"/>
    </location>
</feature>
<evidence type="ECO:0000313" key="4">
    <source>
        <dbReference type="Proteomes" id="UP000002634"/>
    </source>
</evidence>
<dbReference type="Gene3D" id="2.60.40.2700">
    <property type="match status" value="2"/>
</dbReference>
<keyword evidence="2" id="KW-0812">Transmembrane</keyword>
<name>A0AAU8P635_EDWPI</name>
<organism evidence="3 4">
    <name type="scientific">Edwardsiella piscicida</name>
    <dbReference type="NCBI Taxonomy" id="1263550"/>
    <lineage>
        <taxon>Bacteria</taxon>
        <taxon>Pseudomonadati</taxon>
        <taxon>Pseudomonadota</taxon>
        <taxon>Gammaproteobacteria</taxon>
        <taxon>Enterobacterales</taxon>
        <taxon>Hafniaceae</taxon>
        <taxon>Edwardsiella</taxon>
    </lineage>
</organism>
<reference evidence="3 4" key="1">
    <citation type="journal article" date="2009" name="PLoS ONE">
        <title>Genome sequence of the versatile fish pathogen Edwardsiella tarda provides insights into its adaptation to broad host ranges and intracellular niches.</title>
        <authorList>
            <person name="Wang Q."/>
            <person name="Yang M."/>
            <person name="Xiao J."/>
            <person name="Wu H."/>
            <person name="Wang X."/>
            <person name="Lv Y."/>
            <person name="Xu L."/>
            <person name="Zheng H."/>
            <person name="Wang S."/>
            <person name="Zhao G."/>
            <person name="Liu Q."/>
            <person name="Zhang Y."/>
        </authorList>
    </citation>
    <scope>NUCLEOTIDE SEQUENCE [LARGE SCALE GENOMIC DNA]</scope>
    <source>
        <strain evidence="4">EIB202 / CCTCC M208068</strain>
    </source>
</reference>
<keyword evidence="2" id="KW-0472">Membrane</keyword>
<evidence type="ECO:0000256" key="2">
    <source>
        <dbReference type="SAM" id="Phobius"/>
    </source>
</evidence>
<dbReference type="EMBL" id="CP001135">
    <property type="protein sequence ID" value="ACY85866.1"/>
    <property type="molecule type" value="Genomic_DNA"/>
</dbReference>
<feature type="region of interest" description="Disordered" evidence="1">
    <location>
        <begin position="147"/>
        <end position="181"/>
    </location>
</feature>
<keyword evidence="2" id="KW-1133">Transmembrane helix</keyword>
<dbReference type="KEGG" id="etr:ETAE_3033"/>
<dbReference type="AlphaFoldDB" id="A0AAU8P635"/>
<protein>
    <recommendedName>
        <fullName evidence="5">Invasin family protein</fullName>
    </recommendedName>
</protein>
<keyword evidence="4" id="KW-1185">Reference proteome</keyword>
<feature type="transmembrane region" description="Helical" evidence="2">
    <location>
        <begin position="41"/>
        <end position="59"/>
    </location>
</feature>
<evidence type="ECO:0008006" key="5">
    <source>
        <dbReference type="Google" id="ProtNLM"/>
    </source>
</evidence>
<evidence type="ECO:0000313" key="3">
    <source>
        <dbReference type="EMBL" id="ACY85866.1"/>
    </source>
</evidence>